<name>A0A1T5EQ74_9FLAO</name>
<evidence type="ECO:0000313" key="1">
    <source>
        <dbReference type="EMBL" id="SKB85840.1"/>
    </source>
</evidence>
<dbReference type="PROSITE" id="PS51257">
    <property type="entry name" value="PROKAR_LIPOPROTEIN"/>
    <property type="match status" value="1"/>
</dbReference>
<gene>
    <name evidence="1" type="ORF">SAMN05660776_0132</name>
</gene>
<dbReference type="EMBL" id="FUYY01000013">
    <property type="protein sequence ID" value="SKB85840.1"/>
    <property type="molecule type" value="Genomic_DNA"/>
</dbReference>
<dbReference type="Proteomes" id="UP000190230">
    <property type="component" value="Unassembled WGS sequence"/>
</dbReference>
<proteinExistence type="predicted"/>
<dbReference type="OrthoDB" id="1437689at2"/>
<keyword evidence="2" id="KW-1185">Reference proteome</keyword>
<dbReference type="AlphaFoldDB" id="A0A1T5EQ74"/>
<sequence>MKNYLFCLKCLQAKIGLLLFILFIFSSCLSDKKDKTNTSASAEEVSSTEIKSESNQKVTIITNAMDFNGPRELNSGWNTFEYKNNSSNVHFFVVEKMPDNKTIENSMKEVVPVFQEGMDFFNDGKVQEGVEVFGKLPEWFSEVVFMGGPGLTSPGTTSNNTVFLEPGYYVYECYVKMPNGQFHSTAGMIDFFEVKNNKTNIEEPKNTIDLVISSENGFILKDSLSPGIQNFKVIFKEQQTYENFLGHDVHLVRLDENANLEKLEEWMNWTNPEGFITPSPKGVTFLGGTQELPAGETSYFSAELKPGNYAFIAEIPNSSEKGMLHKFRIE</sequence>
<organism evidence="1 2">
    <name type="scientific">Salegentibacter holothuriorum</name>
    <dbReference type="NCBI Taxonomy" id="241145"/>
    <lineage>
        <taxon>Bacteria</taxon>
        <taxon>Pseudomonadati</taxon>
        <taxon>Bacteroidota</taxon>
        <taxon>Flavobacteriia</taxon>
        <taxon>Flavobacteriales</taxon>
        <taxon>Flavobacteriaceae</taxon>
        <taxon>Salegentibacter</taxon>
    </lineage>
</organism>
<reference evidence="2" key="1">
    <citation type="submission" date="2017-02" db="EMBL/GenBank/DDBJ databases">
        <authorList>
            <person name="Varghese N."/>
            <person name="Submissions S."/>
        </authorList>
    </citation>
    <scope>NUCLEOTIDE SEQUENCE [LARGE SCALE GENOMIC DNA]</scope>
    <source>
        <strain evidence="2">DSM 23405</strain>
    </source>
</reference>
<dbReference type="RefSeq" id="WP_079722121.1">
    <property type="nucleotide sequence ID" value="NZ_FUYY01000013.1"/>
</dbReference>
<accession>A0A1T5EQ74</accession>
<dbReference type="STRING" id="241145.SAMN05660776_0132"/>
<evidence type="ECO:0000313" key="2">
    <source>
        <dbReference type="Proteomes" id="UP000190230"/>
    </source>
</evidence>
<protein>
    <submittedName>
        <fullName evidence="1">Uncharacterized protein</fullName>
    </submittedName>
</protein>